<dbReference type="AlphaFoldDB" id="A0A2P2IW57"/>
<name>A0A2P2IW57_RHIMU</name>
<sequence>MANRKTSLLLYLTLRHKLCSLVFRIFDKGRRIMVK</sequence>
<organism evidence="1">
    <name type="scientific">Rhizophora mucronata</name>
    <name type="common">Asiatic mangrove</name>
    <dbReference type="NCBI Taxonomy" id="61149"/>
    <lineage>
        <taxon>Eukaryota</taxon>
        <taxon>Viridiplantae</taxon>
        <taxon>Streptophyta</taxon>
        <taxon>Embryophyta</taxon>
        <taxon>Tracheophyta</taxon>
        <taxon>Spermatophyta</taxon>
        <taxon>Magnoliopsida</taxon>
        <taxon>eudicotyledons</taxon>
        <taxon>Gunneridae</taxon>
        <taxon>Pentapetalae</taxon>
        <taxon>rosids</taxon>
        <taxon>fabids</taxon>
        <taxon>Malpighiales</taxon>
        <taxon>Rhizophoraceae</taxon>
        <taxon>Rhizophora</taxon>
    </lineage>
</organism>
<reference evidence="1" key="1">
    <citation type="submission" date="2018-02" db="EMBL/GenBank/DDBJ databases">
        <title>Rhizophora mucronata_Transcriptome.</title>
        <authorList>
            <person name="Meera S.P."/>
            <person name="Sreeshan A."/>
            <person name="Augustine A."/>
        </authorList>
    </citation>
    <scope>NUCLEOTIDE SEQUENCE</scope>
    <source>
        <tissue evidence="1">Leaf</tissue>
    </source>
</reference>
<accession>A0A2P2IW57</accession>
<evidence type="ECO:0000313" key="1">
    <source>
        <dbReference type="EMBL" id="MBW85446.1"/>
    </source>
</evidence>
<dbReference type="EMBL" id="GGEC01004963">
    <property type="protein sequence ID" value="MBW85446.1"/>
    <property type="molecule type" value="Transcribed_RNA"/>
</dbReference>
<protein>
    <submittedName>
        <fullName evidence="1">Uncharacterized protein</fullName>
    </submittedName>
</protein>
<proteinExistence type="predicted"/>